<sequence>MPFFRLRRKHKNVSDQLKNSNLGINARAKNSTIFRSPTSLNFEFIKLFMTDNNVHAAVRPEPDYCDLDLYITRWSKSDDDDNVHSTDYPRSIYYHDADVYGADHSERNPTSTTDDNNDNNDEASEKPLGVSKSSKSNDSGEFDANIGSSTLTLDLIYSPSKNFAGLSTPHGFEHGSQLTSFDINTKIASLDDGNRKHVLNQDPDVIDMCDENLEKANEQSLQSSLEKTEKLNNLVLEAIQKTDSPLFKIRDVFDYIESSNAFIHLMKGSKISQEIKKSIIISFLKRRELVFKCPHCSTINCV</sequence>
<evidence type="ECO:0000313" key="3">
    <source>
        <dbReference type="Proteomes" id="UP000095038"/>
    </source>
</evidence>
<name>A0A1D2VLT8_9ASCO</name>
<organism evidence="2 3">
    <name type="scientific">Ascoidea rubescens DSM 1968</name>
    <dbReference type="NCBI Taxonomy" id="1344418"/>
    <lineage>
        <taxon>Eukaryota</taxon>
        <taxon>Fungi</taxon>
        <taxon>Dikarya</taxon>
        <taxon>Ascomycota</taxon>
        <taxon>Saccharomycotina</taxon>
        <taxon>Saccharomycetes</taxon>
        <taxon>Ascoideaceae</taxon>
        <taxon>Ascoidea</taxon>
    </lineage>
</organism>
<protein>
    <submittedName>
        <fullName evidence="2">Uncharacterized protein</fullName>
    </submittedName>
</protein>
<feature type="region of interest" description="Disordered" evidence="1">
    <location>
        <begin position="99"/>
        <end position="141"/>
    </location>
</feature>
<dbReference type="EMBL" id="KV454477">
    <property type="protein sequence ID" value="ODV62572.1"/>
    <property type="molecule type" value="Genomic_DNA"/>
</dbReference>
<gene>
    <name evidence="2" type="ORF">ASCRUDRAFT_74928</name>
</gene>
<reference evidence="3" key="1">
    <citation type="submission" date="2016-05" db="EMBL/GenBank/DDBJ databases">
        <title>Comparative genomics of biotechnologically important yeasts.</title>
        <authorList>
            <consortium name="DOE Joint Genome Institute"/>
            <person name="Riley R."/>
            <person name="Haridas S."/>
            <person name="Wolfe K.H."/>
            <person name="Lopes M.R."/>
            <person name="Hittinger C.T."/>
            <person name="Goker M."/>
            <person name="Salamov A."/>
            <person name="Wisecaver J."/>
            <person name="Long T.M."/>
            <person name="Aerts A.L."/>
            <person name="Barry K."/>
            <person name="Choi C."/>
            <person name="Clum A."/>
            <person name="Coughlan A.Y."/>
            <person name="Deshpande S."/>
            <person name="Douglass A.P."/>
            <person name="Hanson S.J."/>
            <person name="Klenk H.-P."/>
            <person name="Labutti K."/>
            <person name="Lapidus A."/>
            <person name="Lindquist E."/>
            <person name="Lipzen A."/>
            <person name="Meier-Kolthoff J.P."/>
            <person name="Ohm R.A."/>
            <person name="Otillar R.P."/>
            <person name="Pangilinan J."/>
            <person name="Peng Y."/>
            <person name="Rokas A."/>
            <person name="Rosa C.A."/>
            <person name="Scheuner C."/>
            <person name="Sibirny A.A."/>
            <person name="Slot J.C."/>
            <person name="Stielow J.B."/>
            <person name="Sun H."/>
            <person name="Kurtzman C.P."/>
            <person name="Blackwell M."/>
            <person name="Grigoriev I.V."/>
            <person name="Jeffries T.W."/>
        </authorList>
    </citation>
    <scope>NUCLEOTIDE SEQUENCE [LARGE SCALE GENOMIC DNA]</scope>
    <source>
        <strain evidence="3">DSM 1968</strain>
    </source>
</reference>
<dbReference type="RefSeq" id="XP_020048879.1">
    <property type="nucleotide sequence ID" value="XM_020192873.1"/>
</dbReference>
<evidence type="ECO:0000256" key="1">
    <source>
        <dbReference type="SAM" id="MobiDB-lite"/>
    </source>
</evidence>
<dbReference type="GeneID" id="30966509"/>
<dbReference type="AlphaFoldDB" id="A0A1D2VLT8"/>
<evidence type="ECO:0000313" key="2">
    <source>
        <dbReference type="EMBL" id="ODV62572.1"/>
    </source>
</evidence>
<dbReference type="InParanoid" id="A0A1D2VLT8"/>
<accession>A0A1D2VLT8</accession>
<proteinExistence type="predicted"/>
<keyword evidence="3" id="KW-1185">Reference proteome</keyword>
<dbReference type="Proteomes" id="UP000095038">
    <property type="component" value="Unassembled WGS sequence"/>
</dbReference>